<evidence type="ECO:0008006" key="3">
    <source>
        <dbReference type="Google" id="ProtNLM"/>
    </source>
</evidence>
<protein>
    <recommendedName>
        <fullName evidence="3">DUF4825 domain-containing protein</fullName>
    </recommendedName>
</protein>
<dbReference type="EMBL" id="JABKKJ010000012">
    <property type="protein sequence ID" value="NPE25473.1"/>
    <property type="molecule type" value="Genomic_DNA"/>
</dbReference>
<dbReference type="Proteomes" id="UP000820977">
    <property type="component" value="Unassembled WGS sequence"/>
</dbReference>
<organism evidence="1 2">
    <name type="scientific">Xylanibacter caecicola</name>
    <dbReference type="NCBI Taxonomy" id="2736294"/>
    <lineage>
        <taxon>Bacteria</taxon>
        <taxon>Pseudomonadati</taxon>
        <taxon>Bacteroidota</taxon>
        <taxon>Bacteroidia</taxon>
        <taxon>Bacteroidales</taxon>
        <taxon>Prevotellaceae</taxon>
        <taxon>Xylanibacter</taxon>
    </lineage>
</organism>
<comment type="caution">
    <text evidence="1">The sequence shown here is derived from an EMBL/GenBank/DDBJ whole genome shotgun (WGS) entry which is preliminary data.</text>
</comment>
<evidence type="ECO:0000313" key="2">
    <source>
        <dbReference type="Proteomes" id="UP000820977"/>
    </source>
</evidence>
<reference evidence="1 2" key="1">
    <citation type="submission" date="2020-05" db="EMBL/GenBank/DDBJ databases">
        <title>Distinct polysaccharide utilization as determinants for interspecies competition between intestinal Prevotella spp.</title>
        <authorList>
            <person name="Galvez E.J.C."/>
            <person name="Iljazovic A."/>
            <person name="Strowig T."/>
        </authorList>
    </citation>
    <scope>NUCLEOTIDE SEQUENCE [LARGE SCALE GENOMIC DNA]</scope>
    <source>
        <strain evidence="1 2">PCHR</strain>
    </source>
</reference>
<accession>A0ABX2B4S6</accession>
<name>A0ABX2B4S6_9BACT</name>
<gene>
    <name evidence="1" type="ORF">HPS54_08110</name>
</gene>
<keyword evidence="2" id="KW-1185">Reference proteome</keyword>
<evidence type="ECO:0000313" key="1">
    <source>
        <dbReference type="EMBL" id="NPE25473.1"/>
    </source>
</evidence>
<dbReference type="RefSeq" id="WP_172344933.1">
    <property type="nucleotide sequence ID" value="NZ_CATJFF010000072.1"/>
</dbReference>
<proteinExistence type="predicted"/>
<sequence>MKKYLIYIVLLSIVCIASCDRRMRKENDILCKCLLTRLGTPVDNYLIEITNDGIIRVSSGKLGPHFYGEILYEDHELKGNLSDFNFFEEVRMQKEKKLRPEEFNKLKECISDIEDIDNLVNPFIQSNWHDTWAAVIIVGEKKYVFVHIPNPELKKFLNTIMAMSPVELKDEHYNTNISFSYIDDDPSYIETQPYKKTLWDRVKDWFD</sequence>